<name>F3ZS83_9BACE</name>
<dbReference type="EMBL" id="CM001167">
    <property type="protein sequence ID" value="EGJ72104.1"/>
    <property type="molecule type" value="Genomic_DNA"/>
</dbReference>
<dbReference type="HOGENOM" id="CLU_481173_0_0_10"/>
<dbReference type="AlphaFoldDB" id="F3ZS83"/>
<proteinExistence type="predicted"/>
<sequence length="566" mass="64851">MRVKNVGENLFTDKIKIQDTYSNPGYKNYITDNIYLMSPFTSWKIKFNKYESSLELMASDDGAGLSCFGGYTSLKPNTEYTISYKIESYGDKGNVGYLVRRWGVFDVLDNIDTNKAYSHKFTTDNDGNYRDKTHYFFWTNQDRRTDYIKFSNIMLYESDKALLEYIPYTESNLYLNSQLELKSIGAVSDYIENGKLYKNIMRLRLGDIPLGWSPVESKYGKGRIWTKLSYNNLPDNYYKGASSIIPNFYTEGVKKNNVISGNVSNIRENDEVGIGWHTEGEHITYTSETSFKFSELLEECKEFYVIYPTRTTKVIDLSTSGNLITYPNGTIFIDNAIQLEEQYQDGITIKEGYPIQILESIKVGKEYLDVSKAIVKDNLITHPELENGDFVTIEYIYDDNPIYGTNSIGYLSLEEILDDLWLDNVYTYKVTNGEWELVKVTDIEDYEEWLKTEKISPYTLAPDAVIFGTYEAETKFIRQYPSSLYVDIIAPTRLKEGITQIKARALVGTADGVIENPSKYFDISWYKKSNKAGASDVIIGEGEELTINVADVDRIGIEVESKAIKE</sequence>
<gene>
    <name evidence="1" type="ORF">Bcop_1925</name>
</gene>
<organism evidence="1 2">
    <name type="scientific">Bacteroides coprosuis DSM 18011</name>
    <dbReference type="NCBI Taxonomy" id="679937"/>
    <lineage>
        <taxon>Bacteria</taxon>
        <taxon>Pseudomonadati</taxon>
        <taxon>Bacteroidota</taxon>
        <taxon>Bacteroidia</taxon>
        <taxon>Bacteroidales</taxon>
        <taxon>Bacteroidaceae</taxon>
        <taxon>Bacteroides</taxon>
    </lineage>
</organism>
<accession>F3ZS83</accession>
<evidence type="ECO:0000313" key="1">
    <source>
        <dbReference type="EMBL" id="EGJ72104.1"/>
    </source>
</evidence>
<dbReference type="STRING" id="679937.Bcop_1925"/>
<evidence type="ECO:0000313" key="2">
    <source>
        <dbReference type="Proteomes" id="UP000018439"/>
    </source>
</evidence>
<protein>
    <submittedName>
        <fullName evidence="1">Uncharacterized protein</fullName>
    </submittedName>
</protein>
<keyword evidence="2" id="KW-1185">Reference proteome</keyword>
<dbReference type="Proteomes" id="UP000018439">
    <property type="component" value="Chromosome"/>
</dbReference>
<reference evidence="1 2" key="1">
    <citation type="journal article" date="2011" name="Stand. Genomic Sci.">
        <title>Non-contiguous finished genome sequence of Bacteroides coprosuis type strain (PC139).</title>
        <authorList>
            <person name="Land M."/>
            <person name="Held B."/>
            <person name="Gronow S."/>
            <person name="Abt B."/>
            <person name="Lucas S."/>
            <person name="Del Rio T.G."/>
            <person name="Nolan M."/>
            <person name="Tice H."/>
            <person name="Cheng J.F."/>
            <person name="Pitluck S."/>
            <person name="Liolios K."/>
            <person name="Pagani I."/>
            <person name="Ivanova N."/>
            <person name="Mavromatis K."/>
            <person name="Mikhailova N."/>
            <person name="Pati A."/>
            <person name="Tapia R."/>
            <person name="Han C."/>
            <person name="Goodwin L."/>
            <person name="Chen A."/>
            <person name="Palaniappan K."/>
            <person name="Hauser L."/>
            <person name="Brambilla E.M."/>
            <person name="Rohde M."/>
            <person name="Goker M."/>
            <person name="Detter J.C."/>
            <person name="Woyke T."/>
            <person name="Bristow J."/>
            <person name="Eisen J.A."/>
            <person name="Markowitz V."/>
            <person name="Hugenholtz P."/>
            <person name="Kyrpides N.C."/>
            <person name="Klenk H.P."/>
            <person name="Lapidus A."/>
        </authorList>
    </citation>
    <scope>NUCLEOTIDE SEQUENCE</scope>
    <source>
        <strain evidence="1 2">DSM 18011</strain>
    </source>
</reference>